<name>B2KZH2_PICAB</name>
<gene>
    <name evidence="1" type="primary">NSF_A59</name>
</gene>
<feature type="non-terminal residue" evidence="1">
    <location>
        <position position="1"/>
    </location>
</feature>
<organism evidence="1">
    <name type="scientific">Picea abies</name>
    <name type="common">Norway spruce</name>
    <name type="synonym">Picea excelsa</name>
    <dbReference type="NCBI Taxonomy" id="3329"/>
    <lineage>
        <taxon>Eukaryota</taxon>
        <taxon>Viridiplantae</taxon>
        <taxon>Streptophyta</taxon>
        <taxon>Embryophyta</taxon>
        <taxon>Tracheophyta</taxon>
        <taxon>Spermatophyta</taxon>
        <taxon>Pinopsida</taxon>
        <taxon>Pinidae</taxon>
        <taxon>Conifers I</taxon>
        <taxon>Pinales</taxon>
        <taxon>Pinaceae</taxon>
        <taxon>Picea</taxon>
    </lineage>
</organism>
<accession>B2KZH2</accession>
<reference evidence="1" key="1">
    <citation type="submission" date="2007-11" db="EMBL/GenBank/DDBJ databases">
        <title>Differential gene expression during early development in Norway spruce related to cold and warm maternal environment.</title>
        <authorList>
            <person name="Yakovlev I.A."/>
            <person name="Asante D.K.A."/>
            <person name="Fossdal C.G."/>
            <person name="Johnsen O."/>
            <person name="Junttila O."/>
        </authorList>
    </citation>
    <scope>NUCLEOTIDE SEQUENCE</scope>
</reference>
<protein>
    <submittedName>
        <fullName evidence="1">Uncharacterized protein NSF_A59</fullName>
    </submittedName>
</protein>
<dbReference type="EMBL" id="EU332961">
    <property type="protein sequence ID" value="ACA04863.1"/>
    <property type="molecule type" value="mRNA"/>
</dbReference>
<sequence length="136" mass="13763">TSSCCADPTTGCGLGMSDQVPSLSPPFVLWTASALEGCGGFPVVEGSWPYTLSCESISILAVVGTCSSSLIGVALTGSSCGEGIVLTLTIPYLCVNSSSTSVVSCGDLWLLRVFCVVWLGAPTFGGAILGSSCFFD</sequence>
<proteinExistence type="evidence at transcript level"/>
<evidence type="ECO:0000313" key="1">
    <source>
        <dbReference type="EMBL" id="ACA04863.1"/>
    </source>
</evidence>
<dbReference type="AlphaFoldDB" id="B2KZH2"/>